<dbReference type="Pfam" id="PF13432">
    <property type="entry name" value="TPR_16"/>
    <property type="match status" value="3"/>
</dbReference>
<dbReference type="InterPro" id="IPR011990">
    <property type="entry name" value="TPR-like_helical_dom_sf"/>
</dbReference>
<keyword evidence="2" id="KW-0802">TPR repeat</keyword>
<organism evidence="3 4">
    <name type="scientific">Roseomonas haemaphysalidis</name>
    <dbReference type="NCBI Taxonomy" id="2768162"/>
    <lineage>
        <taxon>Bacteria</taxon>
        <taxon>Pseudomonadati</taxon>
        <taxon>Pseudomonadota</taxon>
        <taxon>Alphaproteobacteria</taxon>
        <taxon>Acetobacterales</taxon>
        <taxon>Roseomonadaceae</taxon>
        <taxon>Roseomonas</taxon>
    </lineage>
</organism>
<sequence>MQTQMKIQFKPRQSPRVLMTLLAPPGGIPGGTGAVTEALAEQDWLILRAVSQSFQRAGLLDLALEWAQAAADAAARNLPAQLHLGTLYLGRGDWAAARELAAQLVEALPAAAMPKRLMSQALREQGDMAGALDWARRAVQDAPADAGTVTHLGTLQQQAGDLEAALATARRGLEALPDAPGLLRLMARIHEARGETDTALEWARRVVQASPGDAGALAQLAGMQLQAGATAEVEDMVRAALAQQPRAVPLLRLMIRLAQSRGALDEALDWARQARAAAPDANAANQIANLLMQQGESGKAMAEVQDGLARTPGSAPLMRTRSMLLQRAGDLDGALDWARCAVAAAPSDGGMIAHLSGLHLERKEPAEARRVALDALDGTTGRGAVLLALSRAATAAGALQDAHDWALKAVQERPGDANARRALERCTAALG</sequence>
<evidence type="ECO:0000313" key="4">
    <source>
        <dbReference type="Proteomes" id="UP001518989"/>
    </source>
</evidence>
<dbReference type="EMBL" id="JACTNG010000009">
    <property type="protein sequence ID" value="MBO1080467.1"/>
    <property type="molecule type" value="Genomic_DNA"/>
</dbReference>
<evidence type="ECO:0000256" key="1">
    <source>
        <dbReference type="ARBA" id="ARBA00022737"/>
    </source>
</evidence>
<name>A0ABS3KSM1_9PROT</name>
<comment type="caution">
    <text evidence="3">The sequence shown here is derived from an EMBL/GenBank/DDBJ whole genome shotgun (WGS) entry which is preliminary data.</text>
</comment>
<evidence type="ECO:0000256" key="2">
    <source>
        <dbReference type="ARBA" id="ARBA00022803"/>
    </source>
</evidence>
<evidence type="ECO:0000313" key="3">
    <source>
        <dbReference type="EMBL" id="MBO1080467.1"/>
    </source>
</evidence>
<dbReference type="SMART" id="SM00028">
    <property type="entry name" value="TPR"/>
    <property type="match status" value="5"/>
</dbReference>
<dbReference type="InterPro" id="IPR051012">
    <property type="entry name" value="CellSynth/LPSAsmb/PSIAsmb"/>
</dbReference>
<dbReference type="Gene3D" id="1.25.40.10">
    <property type="entry name" value="Tetratricopeptide repeat domain"/>
    <property type="match status" value="2"/>
</dbReference>
<keyword evidence="1" id="KW-0677">Repeat</keyword>
<accession>A0ABS3KSM1</accession>
<dbReference type="RefSeq" id="WP_207418464.1">
    <property type="nucleotide sequence ID" value="NZ_CP061177.1"/>
</dbReference>
<dbReference type="Proteomes" id="UP001518989">
    <property type="component" value="Unassembled WGS sequence"/>
</dbReference>
<dbReference type="PANTHER" id="PTHR45586:SF1">
    <property type="entry name" value="LIPOPOLYSACCHARIDE ASSEMBLY PROTEIN B"/>
    <property type="match status" value="1"/>
</dbReference>
<reference evidence="3 4" key="1">
    <citation type="submission" date="2020-09" db="EMBL/GenBank/DDBJ databases">
        <title>Roseomonas.</title>
        <authorList>
            <person name="Zhu W."/>
        </authorList>
    </citation>
    <scope>NUCLEOTIDE SEQUENCE [LARGE SCALE GENOMIC DNA]</scope>
    <source>
        <strain evidence="3 4">573</strain>
    </source>
</reference>
<proteinExistence type="predicted"/>
<gene>
    <name evidence="3" type="ORF">IAI61_15600</name>
</gene>
<dbReference type="PANTHER" id="PTHR45586">
    <property type="entry name" value="TPR REPEAT-CONTAINING PROTEIN PA4667"/>
    <property type="match status" value="1"/>
</dbReference>
<protein>
    <submittedName>
        <fullName evidence="3">Tetratricopeptide repeat protein</fullName>
    </submittedName>
</protein>
<keyword evidence="4" id="KW-1185">Reference proteome</keyword>
<dbReference type="SUPFAM" id="SSF48452">
    <property type="entry name" value="TPR-like"/>
    <property type="match status" value="2"/>
</dbReference>
<dbReference type="InterPro" id="IPR019734">
    <property type="entry name" value="TPR_rpt"/>
</dbReference>